<accession>A0A1M5EAG0</accession>
<dbReference type="Pfam" id="PF18954">
    <property type="entry name" value="DUF5697"/>
    <property type="match status" value="1"/>
</dbReference>
<sequence>MYFTHRQKQALNIIKEYGCAGKNQIKTLTKCADKDINMLISQRYVEKHGDVLTVPAGKPDIRTLMSLEVLVHFSKDLKWHVKADFPYIITFHAGGKVYDVTAVTEEDVILGPAIERVRTENTIVVVQDIDIINRLNIKRNVLYCTVKPIKWYRKEGQHP</sequence>
<dbReference type="AlphaFoldDB" id="A0A1M5EAG0"/>
<evidence type="ECO:0000313" key="1">
    <source>
        <dbReference type="EMBL" id="SHF76082.1"/>
    </source>
</evidence>
<keyword evidence="2" id="KW-1185">Reference proteome</keyword>
<dbReference type="InterPro" id="IPR043752">
    <property type="entry name" value="DUF5697"/>
</dbReference>
<evidence type="ECO:0000313" key="2">
    <source>
        <dbReference type="Proteomes" id="UP000184088"/>
    </source>
</evidence>
<protein>
    <submittedName>
        <fullName evidence="1">Uncharacterized protein</fullName>
    </submittedName>
</protein>
<organism evidence="1 2">
    <name type="scientific">Caldanaerobius fijiensis DSM 17918</name>
    <dbReference type="NCBI Taxonomy" id="1121256"/>
    <lineage>
        <taxon>Bacteria</taxon>
        <taxon>Bacillati</taxon>
        <taxon>Bacillota</taxon>
        <taxon>Clostridia</taxon>
        <taxon>Thermoanaerobacterales</taxon>
        <taxon>Thermoanaerobacteraceae</taxon>
        <taxon>Caldanaerobius</taxon>
    </lineage>
</organism>
<dbReference type="STRING" id="1121256.SAMN02746089_02505"/>
<dbReference type="Proteomes" id="UP000184088">
    <property type="component" value="Unassembled WGS sequence"/>
</dbReference>
<proteinExistence type="predicted"/>
<dbReference type="RefSeq" id="WP_073345974.1">
    <property type="nucleotide sequence ID" value="NZ_FQVH01000043.1"/>
</dbReference>
<reference evidence="1 2" key="1">
    <citation type="submission" date="2016-11" db="EMBL/GenBank/DDBJ databases">
        <authorList>
            <person name="Jaros S."/>
            <person name="Januszkiewicz K."/>
            <person name="Wedrychowicz H."/>
        </authorList>
    </citation>
    <scope>NUCLEOTIDE SEQUENCE [LARGE SCALE GENOMIC DNA]</scope>
    <source>
        <strain evidence="1 2">DSM 17918</strain>
    </source>
</reference>
<gene>
    <name evidence="1" type="ORF">SAMN02746089_02505</name>
</gene>
<name>A0A1M5EAG0_9THEO</name>
<dbReference type="EMBL" id="FQVH01000043">
    <property type="protein sequence ID" value="SHF76082.1"/>
    <property type="molecule type" value="Genomic_DNA"/>
</dbReference>
<dbReference type="OrthoDB" id="1930159at2"/>